<evidence type="ECO:0000259" key="3">
    <source>
        <dbReference type="PROSITE" id="PS51000"/>
    </source>
</evidence>
<dbReference type="PROSITE" id="PS52050">
    <property type="entry name" value="WYL"/>
    <property type="match status" value="1"/>
</dbReference>
<evidence type="ECO:0000256" key="2">
    <source>
        <dbReference type="ARBA" id="ARBA00023163"/>
    </source>
</evidence>
<evidence type="ECO:0000313" key="5">
    <source>
        <dbReference type="Proteomes" id="UP000187439"/>
    </source>
</evidence>
<name>A0A1R0YAP3_9BACL</name>
<feature type="domain" description="HTH deoR-type" evidence="3">
    <location>
        <begin position="2"/>
        <end position="57"/>
    </location>
</feature>
<dbReference type="Pfam" id="PF25583">
    <property type="entry name" value="WCX"/>
    <property type="match status" value="1"/>
</dbReference>
<dbReference type="Pfam" id="PF08279">
    <property type="entry name" value="HTH_11"/>
    <property type="match status" value="1"/>
</dbReference>
<accession>A0A1R0YAP3</accession>
<dbReference type="PANTHER" id="PTHR34580">
    <property type="match status" value="1"/>
</dbReference>
<evidence type="ECO:0000256" key="1">
    <source>
        <dbReference type="ARBA" id="ARBA00023015"/>
    </source>
</evidence>
<dbReference type="InterPro" id="IPR036388">
    <property type="entry name" value="WH-like_DNA-bd_sf"/>
</dbReference>
<dbReference type="InterPro" id="IPR036390">
    <property type="entry name" value="WH_DNA-bd_sf"/>
</dbReference>
<dbReference type="EMBL" id="MPTC01000001">
    <property type="protein sequence ID" value="OMD44426.1"/>
    <property type="molecule type" value="Genomic_DNA"/>
</dbReference>
<dbReference type="InterPro" id="IPR051534">
    <property type="entry name" value="CBASS_pafABC_assoc_protein"/>
</dbReference>
<evidence type="ECO:0000313" key="4">
    <source>
        <dbReference type="EMBL" id="OMD44426.1"/>
    </source>
</evidence>
<dbReference type="InterPro" id="IPR026881">
    <property type="entry name" value="WYL_dom"/>
</dbReference>
<dbReference type="OrthoDB" id="9815009at2"/>
<keyword evidence="1" id="KW-0805">Transcription regulation</keyword>
<dbReference type="SUPFAM" id="SSF46785">
    <property type="entry name" value="Winged helix' DNA-binding domain"/>
    <property type="match status" value="1"/>
</dbReference>
<comment type="caution">
    <text evidence="4">The sequence shown here is derived from an EMBL/GenBank/DDBJ whole genome shotgun (WGS) entry which is preliminary data.</text>
</comment>
<dbReference type="Pfam" id="PF13280">
    <property type="entry name" value="WYL"/>
    <property type="match status" value="1"/>
</dbReference>
<dbReference type="InterPro" id="IPR001034">
    <property type="entry name" value="DeoR_HTH"/>
</dbReference>
<keyword evidence="2" id="KW-0804">Transcription</keyword>
<dbReference type="Gene3D" id="1.10.10.10">
    <property type="entry name" value="Winged helix-like DNA-binding domain superfamily/Winged helix DNA-binding domain"/>
    <property type="match status" value="1"/>
</dbReference>
<dbReference type="Proteomes" id="UP000187439">
    <property type="component" value="Unassembled WGS sequence"/>
</dbReference>
<dbReference type="InterPro" id="IPR028349">
    <property type="entry name" value="PafC-like"/>
</dbReference>
<sequence>MKIDRLLSIVILLMNRRLIQAKELADMFEVSVRTIYRDIESINGAGIPIVTYQGAGGGIGLMEGYRLDRNVLTDRELADIFTALQSVSSYGGTEHTLLMEKISSVIPPSQSAAFRSKTTQLIIDLSPWGLQSVLEEKIAILKEALEENMTVDFDYVNAEGQASQRSVEPYTLVLKGQAWYLYGYCLQRQDFRLFKLLRMKGLVKENREFIRKDMDMRELPWSTDYQRVTSAAAMSPILLHFTAEGKHLAEDRFDSTELQPDGHGGYNVTIHYPEDGWLYSFLLSFGTSLEVLEPKHIRHKLGELALGVAKKYTALL</sequence>
<protein>
    <submittedName>
        <fullName evidence="4">Transcriptional regulator</fullName>
    </submittedName>
</protein>
<gene>
    <name evidence="4" type="ORF">BSK52_02550</name>
</gene>
<dbReference type="InterPro" id="IPR057727">
    <property type="entry name" value="WCX_dom"/>
</dbReference>
<dbReference type="RefSeq" id="WP_076116845.1">
    <property type="nucleotide sequence ID" value="NZ_MPTC01000001.1"/>
</dbReference>
<dbReference type="InterPro" id="IPR013196">
    <property type="entry name" value="HTH_11"/>
</dbReference>
<dbReference type="PANTHER" id="PTHR34580:SF8">
    <property type="entry name" value="WYL DOMAIN-CONTAINING PROTEIN"/>
    <property type="match status" value="1"/>
</dbReference>
<dbReference type="PROSITE" id="PS51000">
    <property type="entry name" value="HTH_DEOR_2"/>
    <property type="match status" value="1"/>
</dbReference>
<organism evidence="4 5">
    <name type="scientific">Paenibacillus odorifer</name>
    <dbReference type="NCBI Taxonomy" id="189426"/>
    <lineage>
        <taxon>Bacteria</taxon>
        <taxon>Bacillati</taxon>
        <taxon>Bacillota</taxon>
        <taxon>Bacilli</taxon>
        <taxon>Bacillales</taxon>
        <taxon>Paenibacillaceae</taxon>
        <taxon>Paenibacillus</taxon>
    </lineage>
</organism>
<dbReference type="AlphaFoldDB" id="A0A1R0YAP3"/>
<dbReference type="PIRSF" id="PIRSF016838">
    <property type="entry name" value="PafC"/>
    <property type="match status" value="1"/>
</dbReference>
<reference evidence="4 5" key="1">
    <citation type="submission" date="2016-10" db="EMBL/GenBank/DDBJ databases">
        <title>Paenibacillus species isolates.</title>
        <authorList>
            <person name="Beno S.M."/>
        </authorList>
    </citation>
    <scope>NUCLEOTIDE SEQUENCE [LARGE SCALE GENOMIC DNA]</scope>
    <source>
        <strain evidence="4 5">FSL H7-0710</strain>
    </source>
</reference>
<dbReference type="GO" id="GO:0003700">
    <property type="term" value="F:DNA-binding transcription factor activity"/>
    <property type="evidence" value="ECO:0007669"/>
    <property type="project" value="InterPro"/>
</dbReference>
<proteinExistence type="predicted"/>